<keyword evidence="3" id="KW-1185">Reference proteome</keyword>
<organism evidence="2 3">
    <name type="scientific">Pullulanibacillus pueri</name>
    <dbReference type="NCBI Taxonomy" id="1437324"/>
    <lineage>
        <taxon>Bacteria</taxon>
        <taxon>Bacillati</taxon>
        <taxon>Bacillota</taxon>
        <taxon>Bacilli</taxon>
        <taxon>Bacillales</taxon>
        <taxon>Sporolactobacillaceae</taxon>
        <taxon>Pullulanibacillus</taxon>
    </lineage>
</organism>
<gene>
    <name evidence="2" type="ORF">GCM10007096_36800</name>
</gene>
<dbReference type="InterPro" id="IPR016181">
    <property type="entry name" value="Acyl_CoA_acyltransferase"/>
</dbReference>
<feature type="domain" description="N-acetyltransferase" evidence="1">
    <location>
        <begin position="14"/>
        <end position="160"/>
    </location>
</feature>
<evidence type="ECO:0000313" key="3">
    <source>
        <dbReference type="Proteomes" id="UP000656813"/>
    </source>
</evidence>
<sequence>MPNVVNVSLEGYQPKYREVLESFVLSEEQTQFTALPIEKLQESMDEAQKVVILADQRPVGFFVLQEGEEVLNYTKNAKALLLRAFSINFSEQRKGYAKMAMQVLPEFVSKHFSRADEVVLAVNEKNNAAQQLYKKAGFLDQGKRRMGRNGRQLVLHLPISQKREDERQR</sequence>
<dbReference type="AlphaFoldDB" id="A0A8J3EPR8"/>
<dbReference type="EMBL" id="BMFV01000037">
    <property type="protein sequence ID" value="GGH87237.1"/>
    <property type="molecule type" value="Genomic_DNA"/>
</dbReference>
<evidence type="ECO:0000259" key="1">
    <source>
        <dbReference type="PROSITE" id="PS51186"/>
    </source>
</evidence>
<dbReference type="GO" id="GO:0016747">
    <property type="term" value="F:acyltransferase activity, transferring groups other than amino-acyl groups"/>
    <property type="evidence" value="ECO:0007669"/>
    <property type="project" value="InterPro"/>
</dbReference>
<dbReference type="Gene3D" id="3.40.630.30">
    <property type="match status" value="1"/>
</dbReference>
<dbReference type="Pfam" id="PF00583">
    <property type="entry name" value="Acetyltransf_1"/>
    <property type="match status" value="1"/>
</dbReference>
<accession>A0A8J3EPR8</accession>
<reference evidence="2" key="2">
    <citation type="submission" date="2020-09" db="EMBL/GenBank/DDBJ databases">
        <authorList>
            <person name="Sun Q."/>
            <person name="Zhou Y."/>
        </authorList>
    </citation>
    <scope>NUCLEOTIDE SEQUENCE</scope>
    <source>
        <strain evidence="2">CGMCC 1.12777</strain>
    </source>
</reference>
<reference evidence="2" key="1">
    <citation type="journal article" date="2014" name="Int. J. Syst. Evol. Microbiol.">
        <title>Complete genome sequence of Corynebacterium casei LMG S-19264T (=DSM 44701T), isolated from a smear-ripened cheese.</title>
        <authorList>
            <consortium name="US DOE Joint Genome Institute (JGI-PGF)"/>
            <person name="Walter F."/>
            <person name="Albersmeier A."/>
            <person name="Kalinowski J."/>
            <person name="Ruckert C."/>
        </authorList>
    </citation>
    <scope>NUCLEOTIDE SEQUENCE</scope>
    <source>
        <strain evidence="2">CGMCC 1.12777</strain>
    </source>
</reference>
<protein>
    <submittedName>
        <fullName evidence="2">N-acetyltransferase</fullName>
    </submittedName>
</protein>
<dbReference type="Proteomes" id="UP000656813">
    <property type="component" value="Unassembled WGS sequence"/>
</dbReference>
<dbReference type="SUPFAM" id="SSF55729">
    <property type="entry name" value="Acyl-CoA N-acyltransferases (Nat)"/>
    <property type="match status" value="1"/>
</dbReference>
<evidence type="ECO:0000313" key="2">
    <source>
        <dbReference type="EMBL" id="GGH87237.1"/>
    </source>
</evidence>
<dbReference type="RefSeq" id="WP_188498846.1">
    <property type="nucleotide sequence ID" value="NZ_BMFV01000037.1"/>
</dbReference>
<comment type="caution">
    <text evidence="2">The sequence shown here is derived from an EMBL/GenBank/DDBJ whole genome shotgun (WGS) entry which is preliminary data.</text>
</comment>
<name>A0A8J3EPR8_9BACL</name>
<proteinExistence type="predicted"/>
<dbReference type="PROSITE" id="PS51186">
    <property type="entry name" value="GNAT"/>
    <property type="match status" value="1"/>
</dbReference>
<dbReference type="InterPro" id="IPR000182">
    <property type="entry name" value="GNAT_dom"/>
</dbReference>